<dbReference type="EMBL" id="KB202656">
    <property type="protein sequence ID" value="ESO88697.1"/>
    <property type="molecule type" value="Genomic_DNA"/>
</dbReference>
<dbReference type="CTD" id="20240087"/>
<gene>
    <name evidence="2" type="ORF">LOTGIDRAFT_165485</name>
</gene>
<protein>
    <recommendedName>
        <fullName evidence="1">Mutator-like transposase domain-containing protein</fullName>
    </recommendedName>
</protein>
<dbReference type="Proteomes" id="UP000030746">
    <property type="component" value="Unassembled WGS sequence"/>
</dbReference>
<feature type="domain" description="Mutator-like transposase" evidence="1">
    <location>
        <begin position="275"/>
        <end position="384"/>
    </location>
</feature>
<keyword evidence="3" id="KW-1185">Reference proteome</keyword>
<dbReference type="STRING" id="225164.V3ZWD2"/>
<dbReference type="OrthoDB" id="425619at2759"/>
<dbReference type="InterPro" id="IPR049012">
    <property type="entry name" value="Mutator_transp_dom"/>
</dbReference>
<evidence type="ECO:0000313" key="3">
    <source>
        <dbReference type="Proteomes" id="UP000030746"/>
    </source>
</evidence>
<dbReference type="GeneID" id="20240087"/>
<dbReference type="KEGG" id="lgi:LOTGIDRAFT_165485"/>
<sequence>MAFVPFTKEERPLTSDLSAVFDCKQLEHIEPGARYHLTSFLRQHADIFAGNDQSPGRCDIVKVKLDTGTHPPVSLRLYRIPLLQKDLVDKQINDMLEAGMIRPSNTKKVHVEHLRFANPNICWEEELGEPKHILDKVLQNVVNQGHRRQPLRATRTLPRPKVVNPTNPLADSVNSDYEFDSMSLARVQHALDSWALAAFRACANVSTGRLDSSDGCGVSSLGLGIGGYMLLGSRGTVGSGRDVGSSFGAEAMKKKEEFISRDPRPPRTTTSARALRGLQRRRPRGVLIKFATTDGESTSATGIEEAMRTLHSMWKIETLADPAHISVSQFRQCCKANLSDRMFRGKTNVLKTNQKKTLGQDIKSSCSLVIKEMYITYCGDVDKLSVK</sequence>
<evidence type="ECO:0000259" key="1">
    <source>
        <dbReference type="Pfam" id="PF20700"/>
    </source>
</evidence>
<dbReference type="Gene3D" id="3.10.10.10">
    <property type="entry name" value="HIV Type 1 Reverse Transcriptase, subunit A, domain 1"/>
    <property type="match status" value="1"/>
</dbReference>
<proteinExistence type="predicted"/>
<dbReference type="InterPro" id="IPR043502">
    <property type="entry name" value="DNA/RNA_pol_sf"/>
</dbReference>
<dbReference type="Pfam" id="PF20700">
    <property type="entry name" value="Mutator"/>
    <property type="match status" value="1"/>
</dbReference>
<evidence type="ECO:0000313" key="2">
    <source>
        <dbReference type="EMBL" id="ESO88697.1"/>
    </source>
</evidence>
<dbReference type="HOGENOM" id="CLU_714313_0_0_1"/>
<dbReference type="SUPFAM" id="SSF56672">
    <property type="entry name" value="DNA/RNA polymerases"/>
    <property type="match status" value="1"/>
</dbReference>
<organism evidence="2 3">
    <name type="scientific">Lottia gigantea</name>
    <name type="common">Giant owl limpet</name>
    <dbReference type="NCBI Taxonomy" id="225164"/>
    <lineage>
        <taxon>Eukaryota</taxon>
        <taxon>Metazoa</taxon>
        <taxon>Spiralia</taxon>
        <taxon>Lophotrochozoa</taxon>
        <taxon>Mollusca</taxon>
        <taxon>Gastropoda</taxon>
        <taxon>Patellogastropoda</taxon>
        <taxon>Lottioidea</taxon>
        <taxon>Lottiidae</taxon>
        <taxon>Lottia</taxon>
    </lineage>
</organism>
<dbReference type="RefSeq" id="XP_009060745.1">
    <property type="nucleotide sequence ID" value="XM_009062497.1"/>
</dbReference>
<reference evidence="2 3" key="1">
    <citation type="journal article" date="2013" name="Nature">
        <title>Insights into bilaterian evolution from three spiralian genomes.</title>
        <authorList>
            <person name="Simakov O."/>
            <person name="Marletaz F."/>
            <person name="Cho S.J."/>
            <person name="Edsinger-Gonzales E."/>
            <person name="Havlak P."/>
            <person name="Hellsten U."/>
            <person name="Kuo D.H."/>
            <person name="Larsson T."/>
            <person name="Lv J."/>
            <person name="Arendt D."/>
            <person name="Savage R."/>
            <person name="Osoegawa K."/>
            <person name="de Jong P."/>
            <person name="Grimwood J."/>
            <person name="Chapman J.A."/>
            <person name="Shapiro H."/>
            <person name="Aerts A."/>
            <person name="Otillar R.P."/>
            <person name="Terry A.Y."/>
            <person name="Boore J.L."/>
            <person name="Grigoriev I.V."/>
            <person name="Lindberg D.R."/>
            <person name="Seaver E.C."/>
            <person name="Weisblat D.A."/>
            <person name="Putnam N.H."/>
            <person name="Rokhsar D.S."/>
        </authorList>
    </citation>
    <scope>NUCLEOTIDE SEQUENCE [LARGE SCALE GENOMIC DNA]</scope>
</reference>
<dbReference type="AlphaFoldDB" id="V3ZWD2"/>
<name>V3ZWD2_LOTGI</name>
<accession>V3ZWD2</accession>